<evidence type="ECO:0000313" key="2">
    <source>
        <dbReference type="EMBL" id="KAH3666944.1"/>
    </source>
</evidence>
<proteinExistence type="predicted"/>
<accession>A0A9P8P943</accession>
<name>A0A9P8P943_9ASCO</name>
<protein>
    <submittedName>
        <fullName evidence="2">Uncharacterized protein</fullName>
    </submittedName>
</protein>
<comment type="caution">
    <text evidence="2">The sequence shown here is derived from an EMBL/GenBank/DDBJ whole genome shotgun (WGS) entry which is preliminary data.</text>
</comment>
<dbReference type="RefSeq" id="XP_046061900.1">
    <property type="nucleotide sequence ID" value="XM_046204365.1"/>
</dbReference>
<evidence type="ECO:0000256" key="1">
    <source>
        <dbReference type="SAM" id="MobiDB-lite"/>
    </source>
</evidence>
<dbReference type="EMBL" id="JAEUBE010000199">
    <property type="protein sequence ID" value="KAH3666944.1"/>
    <property type="molecule type" value="Genomic_DNA"/>
</dbReference>
<reference evidence="2" key="1">
    <citation type="journal article" date="2021" name="Open Biol.">
        <title>Shared evolutionary footprints suggest mitochondrial oxidative damage underlies multiple complex I losses in fungi.</title>
        <authorList>
            <person name="Schikora-Tamarit M.A."/>
            <person name="Marcet-Houben M."/>
            <person name="Nosek J."/>
            <person name="Gabaldon T."/>
        </authorList>
    </citation>
    <scope>NUCLEOTIDE SEQUENCE</scope>
    <source>
        <strain evidence="2">CBS6075</strain>
    </source>
</reference>
<organism evidence="2 3">
    <name type="scientific">Ogataea philodendri</name>
    <dbReference type="NCBI Taxonomy" id="1378263"/>
    <lineage>
        <taxon>Eukaryota</taxon>
        <taxon>Fungi</taxon>
        <taxon>Dikarya</taxon>
        <taxon>Ascomycota</taxon>
        <taxon>Saccharomycotina</taxon>
        <taxon>Pichiomycetes</taxon>
        <taxon>Pichiales</taxon>
        <taxon>Pichiaceae</taxon>
        <taxon>Ogataea</taxon>
    </lineage>
</organism>
<dbReference type="AlphaFoldDB" id="A0A9P8P943"/>
<feature type="region of interest" description="Disordered" evidence="1">
    <location>
        <begin position="20"/>
        <end position="59"/>
    </location>
</feature>
<gene>
    <name evidence="2" type="ORF">OGAPHI_003394</name>
</gene>
<dbReference type="Proteomes" id="UP000769157">
    <property type="component" value="Unassembled WGS sequence"/>
</dbReference>
<reference evidence="2" key="2">
    <citation type="submission" date="2021-01" db="EMBL/GenBank/DDBJ databases">
        <authorList>
            <person name="Schikora-Tamarit M.A."/>
        </authorList>
    </citation>
    <scope>NUCLEOTIDE SEQUENCE</scope>
    <source>
        <strain evidence="2">CBS6075</strain>
    </source>
</reference>
<keyword evidence="3" id="KW-1185">Reference proteome</keyword>
<dbReference type="GeneID" id="70235361"/>
<evidence type="ECO:0000313" key="3">
    <source>
        <dbReference type="Proteomes" id="UP000769157"/>
    </source>
</evidence>
<sequence length="79" mass="8012">MPSSINELSLRGFADGLTSPAADSAETGGVCATGTTARSDNGFRSSTLTPVSTRWDGATTGSGRGVAMVVVVTTRCSWL</sequence>
<feature type="compositionally biased region" description="Polar residues" evidence="1">
    <location>
        <begin position="33"/>
        <end position="52"/>
    </location>
</feature>